<reference evidence="1" key="1">
    <citation type="submission" date="2021-03" db="EMBL/GenBank/DDBJ databases">
        <title>Bacillus suaedae sp. nov., isolated from Suaeda aralocaspica.</title>
        <authorList>
            <person name="Lei R.F.R."/>
        </authorList>
    </citation>
    <scope>NUCLEOTIDE SEQUENCE</scope>
    <source>
        <strain evidence="1">YZJH907-2</strain>
    </source>
</reference>
<evidence type="ECO:0000313" key="2">
    <source>
        <dbReference type="Proteomes" id="UP000678228"/>
    </source>
</evidence>
<dbReference type="InterPro" id="IPR019734">
    <property type="entry name" value="TPR_rpt"/>
</dbReference>
<dbReference type="PANTHER" id="PTHR12558">
    <property type="entry name" value="CELL DIVISION CYCLE 16,23,27"/>
    <property type="match status" value="1"/>
</dbReference>
<dbReference type="Pfam" id="PF13181">
    <property type="entry name" value="TPR_8"/>
    <property type="match status" value="1"/>
</dbReference>
<dbReference type="SUPFAM" id="SSF48452">
    <property type="entry name" value="TPR-like"/>
    <property type="match status" value="2"/>
</dbReference>
<dbReference type="SMART" id="SM00028">
    <property type="entry name" value="TPR"/>
    <property type="match status" value="5"/>
</dbReference>
<accession>A0A941APZ5</accession>
<dbReference type="PANTHER" id="PTHR12558:SF13">
    <property type="entry name" value="CELL DIVISION CYCLE PROTEIN 27 HOMOLOG"/>
    <property type="match status" value="1"/>
</dbReference>
<protein>
    <submittedName>
        <fullName evidence="1">Tetratricopeptide repeat protein</fullName>
    </submittedName>
</protein>
<name>A0A941APZ5_9BACI</name>
<dbReference type="Pfam" id="PF13174">
    <property type="entry name" value="TPR_6"/>
    <property type="match status" value="1"/>
</dbReference>
<dbReference type="RefSeq" id="WP_210596311.1">
    <property type="nucleotide sequence ID" value="NZ_JAGKSQ010000002.1"/>
</dbReference>
<dbReference type="InterPro" id="IPR011990">
    <property type="entry name" value="TPR-like_helical_dom_sf"/>
</dbReference>
<gene>
    <name evidence="1" type="ORF">J7W16_05705</name>
</gene>
<proteinExistence type="predicted"/>
<dbReference type="Gene3D" id="1.25.40.10">
    <property type="entry name" value="Tetratricopeptide repeat domain"/>
    <property type="match status" value="1"/>
</dbReference>
<dbReference type="EMBL" id="JAGKSQ010000002">
    <property type="protein sequence ID" value="MBP3950623.1"/>
    <property type="molecule type" value="Genomic_DNA"/>
</dbReference>
<dbReference type="AlphaFoldDB" id="A0A941APZ5"/>
<comment type="caution">
    <text evidence="1">The sequence shown here is derived from an EMBL/GenBank/DDBJ whole genome shotgun (WGS) entry which is preliminary data.</text>
</comment>
<keyword evidence="2" id="KW-1185">Reference proteome</keyword>
<dbReference type="Proteomes" id="UP000678228">
    <property type="component" value="Unassembled WGS sequence"/>
</dbReference>
<sequence>MDDSQWLEVLNETEKKWSLLSKSEQEEKLSYLEETAGMLLDQWIELDEKIQQLETKKDNHFLDTYYTSKGTTFFEIDMFAQAVHALKNEKPTGTEDEIRRLYLGFAYLYEDQYERAKEPFIYVVQVATHPLIKHFANIGLGCLNIRLNQIEEATVYFDKAYRLTSTDDVVYNLGICYYSLNMYSLARTFFETYVTNVPEDGEAFFFLGYCYWEEQLHDDAWSAWTTAIHLLNTTEALNALAYICEWHGHHQAAIHCYERVKEKHGTSLDVLHGLAWNMALVGNKDESLQLFKQALSQDSKNKNLKKSLSWLSQSDPMFKFEALE</sequence>
<organism evidence="1 2">
    <name type="scientific">Halalkalibacter suaedae</name>
    <dbReference type="NCBI Taxonomy" id="2822140"/>
    <lineage>
        <taxon>Bacteria</taxon>
        <taxon>Bacillati</taxon>
        <taxon>Bacillota</taxon>
        <taxon>Bacilli</taxon>
        <taxon>Bacillales</taxon>
        <taxon>Bacillaceae</taxon>
        <taxon>Halalkalibacter</taxon>
    </lineage>
</organism>
<evidence type="ECO:0000313" key="1">
    <source>
        <dbReference type="EMBL" id="MBP3950623.1"/>
    </source>
</evidence>